<keyword evidence="7" id="KW-0539">Nucleus</keyword>
<dbReference type="Gene3D" id="3.40.50.12650">
    <property type="match status" value="1"/>
</dbReference>
<dbReference type="SUPFAM" id="SSF56281">
    <property type="entry name" value="Metallo-hydrolase/oxidoreductase"/>
    <property type="match status" value="1"/>
</dbReference>
<dbReference type="InterPro" id="IPR013087">
    <property type="entry name" value="Znf_C2H2_type"/>
</dbReference>
<feature type="region of interest" description="Disordered" evidence="10">
    <location>
        <begin position="382"/>
        <end position="454"/>
    </location>
</feature>
<dbReference type="FunFam" id="3.60.15.10:FF:000010">
    <property type="entry name" value="DNA cross-link repair 1A"/>
    <property type="match status" value="1"/>
</dbReference>
<evidence type="ECO:0000256" key="1">
    <source>
        <dbReference type="ARBA" id="ARBA00001526"/>
    </source>
</evidence>
<keyword evidence="5" id="KW-0227">DNA damage</keyword>
<dbReference type="InterPro" id="IPR036866">
    <property type="entry name" value="RibonucZ/Hydroxyglut_hydro"/>
</dbReference>
<name>A0AAV9S3V7_9TELE</name>
<feature type="region of interest" description="Disordered" evidence="10">
    <location>
        <begin position="258"/>
        <end position="364"/>
    </location>
</feature>
<comment type="subcellular location">
    <subcellularLocation>
        <location evidence="2">Nucleus</location>
    </subcellularLocation>
</comment>
<dbReference type="InterPro" id="IPR011084">
    <property type="entry name" value="DRMBL"/>
</dbReference>
<accession>A0AAV9S3V7</accession>
<protein>
    <recommendedName>
        <fullName evidence="8">DNA cross-link repair 1A protein</fullName>
        <ecNumber evidence="4">3.5.2.6</ecNumber>
    </recommendedName>
    <alternativeName>
        <fullName evidence="9">SNM1 homolog A</fullName>
    </alternativeName>
</protein>
<evidence type="ECO:0000256" key="10">
    <source>
        <dbReference type="SAM" id="MobiDB-lite"/>
    </source>
</evidence>
<keyword evidence="13" id="KW-1185">Reference proteome</keyword>
<evidence type="ECO:0000256" key="9">
    <source>
        <dbReference type="ARBA" id="ARBA00078423"/>
    </source>
</evidence>
<evidence type="ECO:0000256" key="8">
    <source>
        <dbReference type="ARBA" id="ARBA00069609"/>
    </source>
</evidence>
<dbReference type="EC" id="3.5.2.6" evidence="4"/>
<feature type="compositionally biased region" description="Polar residues" evidence="10">
    <location>
        <begin position="109"/>
        <end position="121"/>
    </location>
</feature>
<evidence type="ECO:0000256" key="7">
    <source>
        <dbReference type="ARBA" id="ARBA00023242"/>
    </source>
</evidence>
<evidence type="ECO:0000256" key="4">
    <source>
        <dbReference type="ARBA" id="ARBA00012865"/>
    </source>
</evidence>
<dbReference type="Proteomes" id="UP001311232">
    <property type="component" value="Unassembled WGS sequence"/>
</dbReference>
<evidence type="ECO:0000313" key="13">
    <source>
        <dbReference type="Proteomes" id="UP001311232"/>
    </source>
</evidence>
<feature type="domain" description="C2H2-type" evidence="11">
    <location>
        <begin position="26"/>
        <end position="48"/>
    </location>
</feature>
<reference evidence="12 13" key="1">
    <citation type="submission" date="2021-06" db="EMBL/GenBank/DDBJ databases">
        <authorList>
            <person name="Palmer J.M."/>
        </authorList>
    </citation>
    <scope>NUCLEOTIDE SEQUENCE [LARGE SCALE GENOMIC DNA]</scope>
    <source>
        <strain evidence="12 13">MEX-2019</strain>
        <tissue evidence="12">Muscle</tissue>
    </source>
</reference>
<comment type="catalytic activity">
    <reaction evidence="1">
        <text>a beta-lactam + H2O = a substituted beta-amino acid</text>
        <dbReference type="Rhea" id="RHEA:20401"/>
        <dbReference type="ChEBI" id="CHEBI:15377"/>
        <dbReference type="ChEBI" id="CHEBI:35627"/>
        <dbReference type="ChEBI" id="CHEBI:140347"/>
        <dbReference type="EC" id="3.5.2.6"/>
    </reaction>
</comment>
<dbReference type="GO" id="GO:0036297">
    <property type="term" value="P:interstrand cross-link repair"/>
    <property type="evidence" value="ECO:0007669"/>
    <property type="project" value="TreeGrafter"/>
</dbReference>
<comment type="caution">
    <text evidence="12">The sequence shown here is derived from an EMBL/GenBank/DDBJ whole genome shotgun (WGS) entry which is preliminary data.</text>
</comment>
<dbReference type="Pfam" id="PF07522">
    <property type="entry name" value="DRMBL"/>
    <property type="match status" value="1"/>
</dbReference>
<evidence type="ECO:0000259" key="11">
    <source>
        <dbReference type="PROSITE" id="PS00028"/>
    </source>
</evidence>
<keyword evidence="6" id="KW-0234">DNA repair</keyword>
<dbReference type="FunFam" id="3.40.50.12650:FF:000001">
    <property type="entry name" value="DNA cross-link repair 1A"/>
    <property type="match status" value="1"/>
</dbReference>
<dbReference type="PROSITE" id="PS00028">
    <property type="entry name" value="ZINC_FINGER_C2H2_1"/>
    <property type="match status" value="1"/>
</dbReference>
<feature type="compositionally biased region" description="Low complexity" evidence="10">
    <location>
        <begin position="95"/>
        <end position="108"/>
    </location>
</feature>
<organism evidence="12 13">
    <name type="scientific">Crenichthys baileyi</name>
    <name type="common">White River springfish</name>
    <dbReference type="NCBI Taxonomy" id="28760"/>
    <lineage>
        <taxon>Eukaryota</taxon>
        <taxon>Metazoa</taxon>
        <taxon>Chordata</taxon>
        <taxon>Craniata</taxon>
        <taxon>Vertebrata</taxon>
        <taxon>Euteleostomi</taxon>
        <taxon>Actinopterygii</taxon>
        <taxon>Neopterygii</taxon>
        <taxon>Teleostei</taxon>
        <taxon>Neoteleostei</taxon>
        <taxon>Acanthomorphata</taxon>
        <taxon>Ovalentaria</taxon>
        <taxon>Atherinomorphae</taxon>
        <taxon>Cyprinodontiformes</taxon>
        <taxon>Goodeidae</taxon>
        <taxon>Crenichthys</taxon>
    </lineage>
</organism>
<evidence type="ECO:0000256" key="2">
    <source>
        <dbReference type="ARBA" id="ARBA00004123"/>
    </source>
</evidence>
<dbReference type="EMBL" id="JAHHUM010000915">
    <property type="protein sequence ID" value="KAK5615956.1"/>
    <property type="molecule type" value="Genomic_DNA"/>
</dbReference>
<feature type="region of interest" description="Disordered" evidence="10">
    <location>
        <begin position="84"/>
        <end position="135"/>
    </location>
</feature>
<dbReference type="PANTHER" id="PTHR23240:SF6">
    <property type="entry name" value="DNA CROSS-LINK REPAIR 1A PROTEIN"/>
    <property type="match status" value="1"/>
</dbReference>
<feature type="compositionally biased region" description="Polar residues" evidence="10">
    <location>
        <begin position="343"/>
        <end position="364"/>
    </location>
</feature>
<evidence type="ECO:0000256" key="6">
    <source>
        <dbReference type="ARBA" id="ARBA00023204"/>
    </source>
</evidence>
<dbReference type="GO" id="GO:0008800">
    <property type="term" value="F:beta-lactamase activity"/>
    <property type="evidence" value="ECO:0007669"/>
    <property type="project" value="UniProtKB-EC"/>
</dbReference>
<comment type="similarity">
    <text evidence="3">Belongs to the DNA repair metallo-beta-lactamase (DRMBL) family.</text>
</comment>
<dbReference type="AlphaFoldDB" id="A0AAV9S3V7"/>
<feature type="compositionally biased region" description="Polar residues" evidence="10">
    <location>
        <begin position="260"/>
        <end position="286"/>
    </location>
</feature>
<evidence type="ECO:0000313" key="12">
    <source>
        <dbReference type="EMBL" id="KAK5615956.1"/>
    </source>
</evidence>
<dbReference type="GO" id="GO:0005634">
    <property type="term" value="C:nucleus"/>
    <property type="evidence" value="ECO:0007669"/>
    <property type="project" value="UniProtKB-SubCell"/>
</dbReference>
<feature type="compositionally biased region" description="Polar residues" evidence="10">
    <location>
        <begin position="425"/>
        <end position="437"/>
    </location>
</feature>
<dbReference type="GO" id="GO:0035312">
    <property type="term" value="F:5'-3' DNA exonuclease activity"/>
    <property type="evidence" value="ECO:0007669"/>
    <property type="project" value="TreeGrafter"/>
</dbReference>
<feature type="compositionally biased region" description="Low complexity" evidence="10">
    <location>
        <begin position="328"/>
        <end position="342"/>
    </location>
</feature>
<dbReference type="InterPro" id="IPR001279">
    <property type="entry name" value="Metallo-B-lactamas"/>
</dbReference>
<sequence>MPFCILVVQSQRWHVAECLDTPRDKCKECPDGLQCSSTIPIHYKRLNHTLLAESRANSNTAATSLSWQTETGGEASIGLLQENKNNETPTFPLDSSQGSDPVSSSISSQGASPRQDNTATPLSKPANGLLLLRSPGPEDFKKKKGWLGNNKGQQSVSALQGETEVSSTPVKENTTVHAFESSTKEQTFLKDDDGISYSPLSELPAEPEVSNNCTKSLFLNEGSDHEHSVILFSDSFSSEDEILAEFVDNNWAEGEMALNDPSSSFSSVSQLDPVSSLAPTNQQADPNTPDAEACESSSKISSSSLQSPQSIVLERLRESLPCSEGQCSRNPSSPQVSSSQDSFVTKFQNMPPQKGQSKAGQASGLKQTDIGVFFGLKPLKEKETESGQNNLGTTSVSASGKNPGRRRRGRDGQGKSKADPAADVSQATGLGNDSSLVGAQGEAGKGGNRGWRRRWNRENADGEVQLPRCPFYKKIPGTKFVVDAFRYGEIEGISTYFLTHFHSDHYGGLTRTSTFPIYCNRITGNLVKSKLRVAEQYVHILPMNTEVNVEGVRVILLDANHCPGAAMLLFFLPDGQTVLHTGDFRADPSMETYPELLGCRVQTLYLDTTYCSPEYTFPRQPEVINFTASTAFELVTLNPRTLLVCGSYSVGKEKVFLALAEVLGSKVGLSRDKYNTMCCLESQQIKERITTDWKAAQVHVLPMMQLSFKNLKSHLARFSAQYDRLVAFKPTGWTFSEQVQSVKDIEPQISGNISIYGIPYSEHSSFLELKRFVQWLRPLKIIPTVNVGSWSSRKAMERCFSDWLSETRAKL</sequence>
<feature type="compositionally biased region" description="Polar residues" evidence="10">
    <location>
        <begin position="386"/>
        <end position="400"/>
    </location>
</feature>
<dbReference type="GO" id="GO:0006303">
    <property type="term" value="P:double-strand break repair via nonhomologous end joining"/>
    <property type="evidence" value="ECO:0007669"/>
    <property type="project" value="TreeGrafter"/>
</dbReference>
<evidence type="ECO:0000256" key="3">
    <source>
        <dbReference type="ARBA" id="ARBA00010304"/>
    </source>
</evidence>
<dbReference type="PANTHER" id="PTHR23240">
    <property type="entry name" value="DNA CROSS-LINK REPAIR PROTEIN PSO2/SNM1-RELATED"/>
    <property type="match status" value="1"/>
</dbReference>
<proteinExistence type="inferred from homology"/>
<feature type="compositionally biased region" description="Basic and acidic residues" evidence="10">
    <location>
        <begin position="410"/>
        <end position="420"/>
    </location>
</feature>
<gene>
    <name evidence="12" type="ORF">CRENBAI_019595</name>
</gene>
<feature type="compositionally biased region" description="Low complexity" evidence="10">
    <location>
        <begin position="296"/>
        <end position="311"/>
    </location>
</feature>
<evidence type="ECO:0000256" key="5">
    <source>
        <dbReference type="ARBA" id="ARBA00022763"/>
    </source>
</evidence>
<dbReference type="Gene3D" id="3.60.15.10">
    <property type="entry name" value="Ribonuclease Z/Hydroxyacylglutathione hydrolase-like"/>
    <property type="match status" value="1"/>
</dbReference>
<dbReference type="SMART" id="SM00849">
    <property type="entry name" value="Lactamase_B"/>
    <property type="match status" value="1"/>
</dbReference>
<dbReference type="GO" id="GO:0003684">
    <property type="term" value="F:damaged DNA binding"/>
    <property type="evidence" value="ECO:0007669"/>
    <property type="project" value="TreeGrafter"/>
</dbReference>